<organism evidence="1 2">
    <name type="scientific">Panicum virgatum</name>
    <name type="common">Blackwell switchgrass</name>
    <dbReference type="NCBI Taxonomy" id="38727"/>
    <lineage>
        <taxon>Eukaryota</taxon>
        <taxon>Viridiplantae</taxon>
        <taxon>Streptophyta</taxon>
        <taxon>Embryophyta</taxon>
        <taxon>Tracheophyta</taxon>
        <taxon>Spermatophyta</taxon>
        <taxon>Magnoliopsida</taxon>
        <taxon>Liliopsida</taxon>
        <taxon>Poales</taxon>
        <taxon>Poaceae</taxon>
        <taxon>PACMAD clade</taxon>
        <taxon>Panicoideae</taxon>
        <taxon>Panicodae</taxon>
        <taxon>Paniceae</taxon>
        <taxon>Panicinae</taxon>
        <taxon>Panicum</taxon>
        <taxon>Panicum sect. Hiantes</taxon>
    </lineage>
</organism>
<accession>A0A8T0V855</accession>
<sequence length="184" mass="21529">MSIPYAPHPTSFHHYSSWGWDDTWAHAPYFRPYHVEYAAPREPVHAGQPHIVNDHFISKNRSTVHEKTKVVKQVYVVKNDGHKNISSDLNSISKQTIVALRTSPIDDVERKEHGRRSKKRSSNMRFAPNHLNYWSIHHPFDSQMPHMPMSWTPSYNMLGYPSYFTFYPWLPYGSLYQGGLPSDY</sequence>
<keyword evidence="2" id="KW-1185">Reference proteome</keyword>
<protein>
    <submittedName>
        <fullName evidence="1">Uncharacterized protein</fullName>
    </submittedName>
</protein>
<evidence type="ECO:0000313" key="1">
    <source>
        <dbReference type="EMBL" id="KAG2632931.1"/>
    </source>
</evidence>
<comment type="caution">
    <text evidence="1">The sequence shown here is derived from an EMBL/GenBank/DDBJ whole genome shotgun (WGS) entry which is preliminary data.</text>
</comment>
<proteinExistence type="predicted"/>
<gene>
    <name evidence="1" type="ORF">PVAP13_2NG131703</name>
</gene>
<reference evidence="1" key="1">
    <citation type="submission" date="2020-05" db="EMBL/GenBank/DDBJ databases">
        <title>WGS assembly of Panicum virgatum.</title>
        <authorList>
            <person name="Lovell J.T."/>
            <person name="Jenkins J."/>
            <person name="Shu S."/>
            <person name="Juenger T.E."/>
            <person name="Schmutz J."/>
        </authorList>
    </citation>
    <scope>NUCLEOTIDE SEQUENCE</scope>
    <source>
        <strain evidence="1">AP13</strain>
    </source>
</reference>
<dbReference type="AlphaFoldDB" id="A0A8T0V855"/>
<evidence type="ECO:0000313" key="2">
    <source>
        <dbReference type="Proteomes" id="UP000823388"/>
    </source>
</evidence>
<dbReference type="Proteomes" id="UP000823388">
    <property type="component" value="Chromosome 2N"/>
</dbReference>
<name>A0A8T0V855_PANVG</name>
<dbReference type="EMBL" id="CM029040">
    <property type="protein sequence ID" value="KAG2632931.1"/>
    <property type="molecule type" value="Genomic_DNA"/>
</dbReference>